<evidence type="ECO:0000313" key="4">
    <source>
        <dbReference type="Proteomes" id="UP001212997"/>
    </source>
</evidence>
<feature type="region of interest" description="Disordered" evidence="2">
    <location>
        <begin position="1"/>
        <end position="21"/>
    </location>
</feature>
<keyword evidence="4" id="KW-1185">Reference proteome</keyword>
<sequence length="108" mass="12093">MTLSDSGNILRRYTRNSTNPGEEVENCYVETRRALCVLKVEEKDATIQTLRAQLDQANNDLGVAKEAHSLEITTLTGQLAQKDNSEAKIGKKARNFKMILHGDMINFP</sequence>
<keyword evidence="1" id="KW-0175">Coiled coil</keyword>
<name>A0AAD5V291_9APHY</name>
<gene>
    <name evidence="3" type="ORF">NLI96_g5822</name>
</gene>
<evidence type="ECO:0000313" key="3">
    <source>
        <dbReference type="EMBL" id="KAJ3484173.1"/>
    </source>
</evidence>
<comment type="caution">
    <text evidence="3">The sequence shown here is derived from an EMBL/GenBank/DDBJ whole genome shotgun (WGS) entry which is preliminary data.</text>
</comment>
<dbReference type="EMBL" id="JANAWD010000199">
    <property type="protein sequence ID" value="KAJ3484173.1"/>
    <property type="molecule type" value="Genomic_DNA"/>
</dbReference>
<accession>A0AAD5V291</accession>
<evidence type="ECO:0000256" key="1">
    <source>
        <dbReference type="SAM" id="Coils"/>
    </source>
</evidence>
<feature type="coiled-coil region" evidence="1">
    <location>
        <begin position="40"/>
        <end position="67"/>
    </location>
</feature>
<dbReference type="AlphaFoldDB" id="A0AAD5V291"/>
<evidence type="ECO:0000256" key="2">
    <source>
        <dbReference type="SAM" id="MobiDB-lite"/>
    </source>
</evidence>
<reference evidence="3" key="1">
    <citation type="submission" date="2022-07" db="EMBL/GenBank/DDBJ databases">
        <title>Genome Sequence of Physisporinus lineatus.</title>
        <authorList>
            <person name="Buettner E."/>
        </authorList>
    </citation>
    <scope>NUCLEOTIDE SEQUENCE</scope>
    <source>
        <strain evidence="3">VT162</strain>
    </source>
</reference>
<organism evidence="3 4">
    <name type="scientific">Meripilus lineatus</name>
    <dbReference type="NCBI Taxonomy" id="2056292"/>
    <lineage>
        <taxon>Eukaryota</taxon>
        <taxon>Fungi</taxon>
        <taxon>Dikarya</taxon>
        <taxon>Basidiomycota</taxon>
        <taxon>Agaricomycotina</taxon>
        <taxon>Agaricomycetes</taxon>
        <taxon>Polyporales</taxon>
        <taxon>Meripilaceae</taxon>
        <taxon>Meripilus</taxon>
    </lineage>
</organism>
<dbReference type="Proteomes" id="UP001212997">
    <property type="component" value="Unassembled WGS sequence"/>
</dbReference>
<protein>
    <submittedName>
        <fullName evidence="3">Uncharacterized protein</fullName>
    </submittedName>
</protein>
<proteinExistence type="predicted"/>